<proteinExistence type="predicted"/>
<dbReference type="AlphaFoldDB" id="A0A1M4ZHI5"/>
<dbReference type="EMBL" id="FQUU01000007">
    <property type="protein sequence ID" value="SHF17499.1"/>
    <property type="molecule type" value="Genomic_DNA"/>
</dbReference>
<protein>
    <submittedName>
        <fullName evidence="1">Uncharacterized protein</fullName>
    </submittedName>
</protein>
<evidence type="ECO:0000313" key="2">
    <source>
        <dbReference type="Proteomes" id="UP000184048"/>
    </source>
</evidence>
<evidence type="ECO:0000313" key="1">
    <source>
        <dbReference type="EMBL" id="SHF17499.1"/>
    </source>
</evidence>
<dbReference type="Pfam" id="PF11306">
    <property type="entry name" value="DUF3108"/>
    <property type="match status" value="1"/>
</dbReference>
<gene>
    <name evidence="1" type="ORF">SAMN02745131_01946</name>
</gene>
<dbReference type="Proteomes" id="UP000184048">
    <property type="component" value="Unassembled WGS sequence"/>
</dbReference>
<name>A0A1M4ZHI5_9BACT</name>
<reference evidence="1 2" key="1">
    <citation type="submission" date="2016-11" db="EMBL/GenBank/DDBJ databases">
        <authorList>
            <person name="Jaros S."/>
            <person name="Januszkiewicz K."/>
            <person name="Wedrychowicz H."/>
        </authorList>
    </citation>
    <scope>NUCLEOTIDE SEQUENCE [LARGE SCALE GENOMIC DNA]</scope>
    <source>
        <strain evidence="1 2">DSM 18119</strain>
    </source>
</reference>
<dbReference type="InterPro" id="IPR021457">
    <property type="entry name" value="DUF3108"/>
</dbReference>
<sequence>MAAIDLRIVLRKNNKMKFLVLVVFGLFIQVNINAQVDTINTGNHKLNVSALKEGKSSYAVYFEDSLGNRISSADIWDRTIHFTTNAEGMAIYQFEWNWFKKDTMIAHIVATGDRTSLTPFTHKAEYVRRPPLSFAFANGVVTVPAGDRRTTADSAFNVPLGNPAFEFPMDLEIFPLLPFKKPGQQFAIAFYEPGTKKSDYYKLTVTGKDKLSLPGGSKLTCWLLRIDYAPGSYATFWITDQTREVVKMQEYYKGRYRYKVKLY</sequence>
<accession>A0A1M4ZHI5</accession>
<keyword evidence="2" id="KW-1185">Reference proteome</keyword>
<organism evidence="1 2">
    <name type="scientific">Flavisolibacter ginsengisoli DSM 18119</name>
    <dbReference type="NCBI Taxonomy" id="1121884"/>
    <lineage>
        <taxon>Bacteria</taxon>
        <taxon>Pseudomonadati</taxon>
        <taxon>Bacteroidota</taxon>
        <taxon>Chitinophagia</taxon>
        <taxon>Chitinophagales</taxon>
        <taxon>Chitinophagaceae</taxon>
        <taxon>Flavisolibacter</taxon>
    </lineage>
</organism>